<feature type="domain" description="MurNAc-LAA" evidence="4">
    <location>
        <begin position="280"/>
        <end position="398"/>
    </location>
</feature>
<evidence type="ECO:0000313" key="5">
    <source>
        <dbReference type="EMBL" id="CAD0313942.1"/>
    </source>
</evidence>
<dbReference type="EC" id="3.5.1.28" evidence="2"/>
<evidence type="ECO:0000256" key="3">
    <source>
        <dbReference type="ARBA" id="ARBA00022801"/>
    </source>
</evidence>
<dbReference type="Pfam" id="PF01520">
    <property type="entry name" value="Amidase_3"/>
    <property type="match status" value="1"/>
</dbReference>
<dbReference type="AlphaFoldDB" id="A0A6V7CE56"/>
<keyword evidence="3" id="KW-0378">Hydrolase</keyword>
<proteinExistence type="predicted"/>
<dbReference type="PANTHER" id="PTHR30404:SF0">
    <property type="entry name" value="N-ACETYLMURAMOYL-L-ALANINE AMIDASE AMIC"/>
    <property type="match status" value="1"/>
</dbReference>
<name>A0A6V7CE56_9XANT</name>
<dbReference type="PANTHER" id="PTHR30404">
    <property type="entry name" value="N-ACETYLMURAMOYL-L-ALANINE AMIDASE"/>
    <property type="match status" value="1"/>
</dbReference>
<evidence type="ECO:0000256" key="1">
    <source>
        <dbReference type="ARBA" id="ARBA00001561"/>
    </source>
</evidence>
<sequence length="512" mass="56300">MKRFFQGKSVRLLPELRYACAAVAISAALTIGSPVLASPATPSMASLTTQQKADLSKMLTAELQQVVNKQKRLPGQKVQPIAVRLDSQTSTVMIEMGRDFIPKGDKYISGDVEEQLHQLEVVAFQIVGDSFVVEGTTFTFGGVPGDKLFAPTEWKPEHLRNKTTVNPSADADSPVVVSAGHGRTKVTGGWGWQRLAINGWHEDVDNPTLASKLAEFLRTRSDETITFPRSTSATIEGQTKLPWWQLAAKYHLARILPKETNIWNSPDVTSEKDKDIHSRPRYARYLNAKAIISLHTDATDDTTVRGTRVIYQTGSTPSQELAAAISCSMKEIINATPGYETWRVNTPTGGNYGENREAVEVPANIIEVGFHSNPQDAAAFRDTAFQEAAMKGIEKGYRVNRDGKTCVPQKITSVPKAVANLNGPKLQVPITFVGNPQFPVKRVRKITNCPAGWTCPDDVFTYEQEQATPFNTTWWCNGPTDTKTQVVDVLVTLEDADGVKSEFKTNFTCKAA</sequence>
<dbReference type="InterPro" id="IPR002508">
    <property type="entry name" value="MurNAc-LAA_cat"/>
</dbReference>
<dbReference type="Proteomes" id="UP000587508">
    <property type="component" value="Unassembled WGS sequence"/>
</dbReference>
<evidence type="ECO:0000313" key="6">
    <source>
        <dbReference type="Proteomes" id="UP000587508"/>
    </source>
</evidence>
<dbReference type="GO" id="GO:0008745">
    <property type="term" value="F:N-acetylmuramoyl-L-alanine amidase activity"/>
    <property type="evidence" value="ECO:0007669"/>
    <property type="project" value="UniProtKB-EC"/>
</dbReference>
<dbReference type="Gene3D" id="3.40.630.40">
    <property type="entry name" value="Zn-dependent exopeptidases"/>
    <property type="match status" value="1"/>
</dbReference>
<gene>
    <name evidence="5" type="ORF">CFBP7900_09480</name>
</gene>
<organism evidence="5 6">
    <name type="scientific">Xanthomonas hortorum pv. carotae</name>
    <dbReference type="NCBI Taxonomy" id="487904"/>
    <lineage>
        <taxon>Bacteria</taxon>
        <taxon>Pseudomonadati</taxon>
        <taxon>Pseudomonadota</taxon>
        <taxon>Gammaproteobacteria</taxon>
        <taxon>Lysobacterales</taxon>
        <taxon>Lysobacteraceae</taxon>
        <taxon>Xanthomonas</taxon>
    </lineage>
</organism>
<dbReference type="GO" id="GO:0030288">
    <property type="term" value="C:outer membrane-bounded periplasmic space"/>
    <property type="evidence" value="ECO:0007669"/>
    <property type="project" value="TreeGrafter"/>
</dbReference>
<protein>
    <recommendedName>
        <fullName evidence="2">N-acetylmuramoyl-L-alanine amidase</fullName>
        <ecNumber evidence="2">3.5.1.28</ecNumber>
    </recommendedName>
</protein>
<evidence type="ECO:0000259" key="4">
    <source>
        <dbReference type="SMART" id="SM00646"/>
    </source>
</evidence>
<dbReference type="SMART" id="SM00646">
    <property type="entry name" value="Ami_3"/>
    <property type="match status" value="1"/>
</dbReference>
<dbReference type="CDD" id="cd02696">
    <property type="entry name" value="MurNAc-LAA"/>
    <property type="match status" value="1"/>
</dbReference>
<comment type="catalytic activity">
    <reaction evidence="1">
        <text>Hydrolyzes the link between N-acetylmuramoyl residues and L-amino acid residues in certain cell-wall glycopeptides.</text>
        <dbReference type="EC" id="3.5.1.28"/>
    </reaction>
</comment>
<reference evidence="5 6" key="1">
    <citation type="submission" date="2020-07" db="EMBL/GenBank/DDBJ databases">
        <authorList>
            <person name="Pothier F. J."/>
        </authorList>
    </citation>
    <scope>NUCLEOTIDE SEQUENCE [LARGE SCALE GENOMIC DNA]</scope>
    <source>
        <strain evidence="5 6">CFBP 7900</strain>
    </source>
</reference>
<dbReference type="EMBL" id="CAJDKC010000003">
    <property type="protein sequence ID" value="CAD0313937.1"/>
    <property type="molecule type" value="Genomic_DNA"/>
</dbReference>
<dbReference type="GO" id="GO:0009253">
    <property type="term" value="P:peptidoglycan catabolic process"/>
    <property type="evidence" value="ECO:0007669"/>
    <property type="project" value="InterPro"/>
</dbReference>
<dbReference type="EMBL" id="CAJDKC010000003">
    <property type="protein sequence ID" value="CAD0313942.1"/>
    <property type="molecule type" value="Genomic_DNA"/>
</dbReference>
<comment type="caution">
    <text evidence="5">The sequence shown here is derived from an EMBL/GenBank/DDBJ whole genome shotgun (WGS) entry which is preliminary data.</text>
</comment>
<dbReference type="InterPro" id="IPR050695">
    <property type="entry name" value="N-acetylmuramoyl_amidase_3"/>
</dbReference>
<dbReference type="RefSeq" id="WP_023905061.1">
    <property type="nucleotide sequence ID" value="NZ_CAJDKC010000003.1"/>
</dbReference>
<evidence type="ECO:0000256" key="2">
    <source>
        <dbReference type="ARBA" id="ARBA00011901"/>
    </source>
</evidence>
<accession>A0A6V7CE56</accession>
<dbReference type="SUPFAM" id="SSF53187">
    <property type="entry name" value="Zn-dependent exopeptidases"/>
    <property type="match status" value="1"/>
</dbReference>